<proteinExistence type="inferred from homology"/>
<protein>
    <submittedName>
        <fullName evidence="2">Uncharacterized protein YxjI</fullName>
    </submittedName>
</protein>
<dbReference type="InterPro" id="IPR007612">
    <property type="entry name" value="LOR"/>
</dbReference>
<dbReference type="RefSeq" id="WP_079573780.1">
    <property type="nucleotide sequence ID" value="NZ_FUZQ01000003.1"/>
</dbReference>
<evidence type="ECO:0000256" key="1">
    <source>
        <dbReference type="ARBA" id="ARBA00005437"/>
    </source>
</evidence>
<gene>
    <name evidence="2" type="ORF">SAMN04324258_1884</name>
</gene>
<evidence type="ECO:0000313" key="3">
    <source>
        <dbReference type="Proteomes" id="UP000189777"/>
    </source>
</evidence>
<reference evidence="2 3" key="1">
    <citation type="submission" date="2017-02" db="EMBL/GenBank/DDBJ databases">
        <authorList>
            <person name="Peterson S.W."/>
        </authorList>
    </citation>
    <scope>NUCLEOTIDE SEQUENCE [LARGE SCALE GENOMIC DNA]</scope>
    <source>
        <strain evidence="2 3">DSM 21481</strain>
    </source>
</reference>
<dbReference type="AlphaFoldDB" id="A0A1T5K6V6"/>
<evidence type="ECO:0000313" key="2">
    <source>
        <dbReference type="EMBL" id="SKC59330.1"/>
    </source>
</evidence>
<dbReference type="OrthoDB" id="4863874at2"/>
<dbReference type="STRING" id="526729.SAMN04324258_1884"/>
<dbReference type="EMBL" id="FUZQ01000003">
    <property type="protein sequence ID" value="SKC59330.1"/>
    <property type="molecule type" value="Genomic_DNA"/>
</dbReference>
<dbReference type="Pfam" id="PF04525">
    <property type="entry name" value="LOR"/>
    <property type="match status" value="1"/>
</dbReference>
<organism evidence="2 3">
    <name type="scientific">Krasilnikoviella flava</name>
    <dbReference type="NCBI Taxonomy" id="526729"/>
    <lineage>
        <taxon>Bacteria</taxon>
        <taxon>Bacillati</taxon>
        <taxon>Actinomycetota</taxon>
        <taxon>Actinomycetes</taxon>
        <taxon>Micrococcales</taxon>
        <taxon>Promicromonosporaceae</taxon>
        <taxon>Krasilnikoviella</taxon>
    </lineage>
</organism>
<comment type="similarity">
    <text evidence="1">Belongs to the LOR family.</text>
</comment>
<name>A0A1T5K6V6_9MICO</name>
<dbReference type="Proteomes" id="UP000189777">
    <property type="component" value="Unassembled WGS sequence"/>
</dbReference>
<dbReference type="SUPFAM" id="SSF54518">
    <property type="entry name" value="Tubby C-terminal domain-like"/>
    <property type="match status" value="1"/>
</dbReference>
<dbReference type="Gene3D" id="2.40.160.200">
    <property type="entry name" value="LURP1-related"/>
    <property type="match status" value="1"/>
</dbReference>
<dbReference type="InterPro" id="IPR038595">
    <property type="entry name" value="LOR_sf"/>
</dbReference>
<keyword evidence="3" id="KW-1185">Reference proteome</keyword>
<accession>A0A1T5K6V6</accession>
<dbReference type="InterPro" id="IPR025659">
    <property type="entry name" value="Tubby-like_C"/>
</dbReference>
<sequence length="171" mass="18384">MALPPPPAGWSRYVVKSKFVSMGRDFTVTDLAGADAFVVDGKIGPRERADVLDAAGTVVYRVTGRVLNVPKRMTIADAAGTEVASLHGKLFSPIRSRMTLTVPGSPEWELQGNLIEKEYTVTAGGAPVALITQKWVTVRDTYTMDVADGTDPGLALAVLWAADRWVERDPG</sequence>